<evidence type="ECO:0000313" key="1">
    <source>
        <dbReference type="EMBL" id="HGC43201.1"/>
    </source>
</evidence>
<name>A0A8J4HC79_9PROT</name>
<dbReference type="AlphaFoldDB" id="A0A8J4HC79"/>
<comment type="caution">
    <text evidence="1">The sequence shown here is derived from an EMBL/GenBank/DDBJ whole genome shotgun (WGS) entry which is preliminary data.</text>
</comment>
<dbReference type="SUPFAM" id="SSF160719">
    <property type="entry name" value="gpW/gp25-like"/>
    <property type="match status" value="1"/>
</dbReference>
<reference evidence="1" key="1">
    <citation type="journal article" date="2020" name="mSystems">
        <title>Genome- and Community-Level Interaction Insights into Carbon Utilization and Element Cycling Functions of Hydrothermarchaeota in Hydrothermal Sediment.</title>
        <authorList>
            <person name="Zhou Z."/>
            <person name="Liu Y."/>
            <person name="Xu W."/>
            <person name="Pan J."/>
            <person name="Luo Z.H."/>
            <person name="Li M."/>
        </authorList>
    </citation>
    <scope>NUCLEOTIDE SEQUENCE</scope>
    <source>
        <strain evidence="1">SpSt-997</strain>
    </source>
</reference>
<dbReference type="Gene3D" id="3.10.450.40">
    <property type="match status" value="1"/>
</dbReference>
<dbReference type="EMBL" id="DTQM01000164">
    <property type="protein sequence ID" value="HGC43201.1"/>
    <property type="molecule type" value="Genomic_DNA"/>
</dbReference>
<organism evidence="1">
    <name type="scientific">Acidicaldus sp</name>
    <dbReference type="NCBI Taxonomy" id="1872105"/>
    <lineage>
        <taxon>Bacteria</taxon>
        <taxon>Pseudomonadati</taxon>
        <taxon>Pseudomonadota</taxon>
        <taxon>Alphaproteobacteria</taxon>
        <taxon>Acetobacterales</taxon>
        <taxon>Acetobacteraceae</taxon>
        <taxon>Acidicaldus</taxon>
    </lineage>
</organism>
<sequence length="124" mass="12934">MNDLFQQWGNDLAVSPTGDLALAAGALRGQQRVLRRLLTNPGDYIWQPSYGAGLAQFVGQPANPLQIAAVIRTQMLNEAVVAPTPAPAIDISADTTGTLSVSISYVDAPSGETQVLSFAIGNAP</sequence>
<accession>A0A8J4HC79</accession>
<evidence type="ECO:0008006" key="2">
    <source>
        <dbReference type="Google" id="ProtNLM"/>
    </source>
</evidence>
<proteinExistence type="predicted"/>
<gene>
    <name evidence="1" type="ORF">ENY07_08290</name>
</gene>
<protein>
    <recommendedName>
        <fullName evidence="2">Phage tail protein</fullName>
    </recommendedName>
</protein>